<accession>A0AA48L3Y1</accession>
<evidence type="ECO:0000259" key="9">
    <source>
        <dbReference type="Pfam" id="PF00324"/>
    </source>
</evidence>
<evidence type="ECO:0000256" key="8">
    <source>
        <dbReference type="SAM" id="Phobius"/>
    </source>
</evidence>
<dbReference type="RefSeq" id="XP_060456770.1">
    <property type="nucleotide sequence ID" value="XM_060600148.1"/>
</dbReference>
<feature type="transmembrane region" description="Helical" evidence="8">
    <location>
        <begin position="220"/>
        <end position="242"/>
    </location>
</feature>
<feature type="compositionally biased region" description="Basic and acidic residues" evidence="7">
    <location>
        <begin position="1"/>
        <end position="11"/>
    </location>
</feature>
<dbReference type="InterPro" id="IPR004840">
    <property type="entry name" value="Amino_acid_permease_CS"/>
</dbReference>
<feature type="transmembrane region" description="Helical" evidence="8">
    <location>
        <begin position="318"/>
        <end position="339"/>
    </location>
</feature>
<dbReference type="FunFam" id="1.20.1740.10:FF:000006">
    <property type="entry name" value="General amino acid permease"/>
    <property type="match status" value="1"/>
</dbReference>
<dbReference type="GO" id="GO:0016020">
    <property type="term" value="C:membrane"/>
    <property type="evidence" value="ECO:0007669"/>
    <property type="project" value="UniProtKB-SubCell"/>
</dbReference>
<dbReference type="GO" id="GO:0015171">
    <property type="term" value="F:amino acid transmembrane transporter activity"/>
    <property type="evidence" value="ECO:0007669"/>
    <property type="project" value="TreeGrafter"/>
</dbReference>
<evidence type="ECO:0000256" key="2">
    <source>
        <dbReference type="ARBA" id="ARBA00022448"/>
    </source>
</evidence>
<dbReference type="AlphaFoldDB" id="A0AA48L3Y1"/>
<feature type="transmembrane region" description="Helical" evidence="8">
    <location>
        <begin position="189"/>
        <end position="208"/>
    </location>
</feature>
<dbReference type="Proteomes" id="UP001233271">
    <property type="component" value="Chromosome 4"/>
</dbReference>
<evidence type="ECO:0000256" key="7">
    <source>
        <dbReference type="SAM" id="MobiDB-lite"/>
    </source>
</evidence>
<gene>
    <name evidence="10" type="ORF">CcaverHIS019_0403250</name>
</gene>
<proteinExistence type="predicted"/>
<dbReference type="KEGG" id="ccac:CcaHIS019_0403250"/>
<dbReference type="InterPro" id="IPR004762">
    <property type="entry name" value="Amino_acid_permease_fungi"/>
</dbReference>
<feature type="transmembrane region" description="Helical" evidence="8">
    <location>
        <begin position="448"/>
        <end position="473"/>
    </location>
</feature>
<evidence type="ECO:0000256" key="4">
    <source>
        <dbReference type="ARBA" id="ARBA00022970"/>
    </source>
</evidence>
<keyword evidence="11" id="KW-1185">Reference proteome</keyword>
<evidence type="ECO:0000313" key="10">
    <source>
        <dbReference type="EMBL" id="BEI91505.1"/>
    </source>
</evidence>
<dbReference type="PANTHER" id="PTHR43341:SF4">
    <property type="entry name" value="ARGININE PERMEASE CAN1-RELATED"/>
    <property type="match status" value="1"/>
</dbReference>
<dbReference type="PROSITE" id="PS00218">
    <property type="entry name" value="AMINO_ACID_PERMEASE_1"/>
    <property type="match status" value="1"/>
</dbReference>
<protein>
    <recommendedName>
        <fullName evidence="9">Amino acid permease/ SLC12A domain-containing protein</fullName>
    </recommendedName>
</protein>
<organism evidence="10 11">
    <name type="scientific">Cutaneotrichosporon cavernicola</name>
    <dbReference type="NCBI Taxonomy" id="279322"/>
    <lineage>
        <taxon>Eukaryota</taxon>
        <taxon>Fungi</taxon>
        <taxon>Dikarya</taxon>
        <taxon>Basidiomycota</taxon>
        <taxon>Agaricomycotina</taxon>
        <taxon>Tremellomycetes</taxon>
        <taxon>Trichosporonales</taxon>
        <taxon>Trichosporonaceae</taxon>
        <taxon>Cutaneotrichosporon</taxon>
    </lineage>
</organism>
<feature type="transmembrane region" description="Helical" evidence="8">
    <location>
        <begin position="82"/>
        <end position="102"/>
    </location>
</feature>
<sequence>MNHSNDNEEKGFNPYHPTQQTPLPESKYEEGSTKVSTAYNDRHDPEAPYHWVEPGTGGLGELNDLGELEGGVKRQLKQRHMAMIAIGGAIGTGLFIGSGAALSTGGPVGLWLGYCLMSTMVYSMMVALGEIATLFPVAGAFTHYASRFVDPALGFAVGFNYWYSWAITLPTELVAAAIVISYWDNTTNPAVYISVCMVAIYVVNMFGARAYGEMEFWFSLIKVLAIVGLIILGIVLMCGGGPNHDAIGFRYWRNPGPFAQISIQNGSAVIGGRWGQFLAFWNVFVQAAFSFIGTEIIGTTLGEAENPRKTVPKAIRRVFFRLVFFYVLGIFVISVLVPYDEPRLLSGKSSSDATASPFVIAIENAGIKGLPSVINAVILSAAWSAGNSDLYASSRTLYALALEGMAPKFFRKCTRRGLPYWCIFATGLFGPLAYLNTGGAQANQAFDWLYNLSAITGLLCWWAILLSYLRYYYGLKKQGLTRDSPYLAPWQPWLSWYGFIWFSLIIIFCGFTVFLKGNWDTASFIASYITVLIFAVAWIGWKIAKRTKWVKLGDIDFFTGRRQLDEMEKHDNEKYKPTSRWGELASWLF</sequence>
<dbReference type="EMBL" id="AP028215">
    <property type="protein sequence ID" value="BEI91505.1"/>
    <property type="molecule type" value="Genomic_DNA"/>
</dbReference>
<keyword evidence="6 8" id="KW-0472">Membrane</keyword>
<evidence type="ECO:0000256" key="1">
    <source>
        <dbReference type="ARBA" id="ARBA00004141"/>
    </source>
</evidence>
<feature type="transmembrane region" description="Helical" evidence="8">
    <location>
        <begin position="521"/>
        <end position="541"/>
    </location>
</feature>
<keyword evidence="5 8" id="KW-1133">Transmembrane helix</keyword>
<dbReference type="PANTHER" id="PTHR43341">
    <property type="entry name" value="AMINO ACID PERMEASE"/>
    <property type="match status" value="1"/>
</dbReference>
<dbReference type="GeneID" id="85495375"/>
<feature type="transmembrane region" description="Helical" evidence="8">
    <location>
        <begin position="108"/>
        <end position="141"/>
    </location>
</feature>
<dbReference type="NCBIfam" id="TIGR00913">
    <property type="entry name" value="2A0310"/>
    <property type="match status" value="1"/>
</dbReference>
<comment type="subcellular location">
    <subcellularLocation>
        <location evidence="1">Membrane</location>
        <topology evidence="1">Multi-pass membrane protein</topology>
    </subcellularLocation>
</comment>
<feature type="domain" description="Amino acid permease/ SLC12A" evidence="9">
    <location>
        <begin position="80"/>
        <end position="548"/>
    </location>
</feature>
<keyword evidence="2" id="KW-0813">Transport</keyword>
<keyword evidence="4" id="KW-0029">Amino-acid transport</keyword>
<keyword evidence="3 8" id="KW-0812">Transmembrane</keyword>
<dbReference type="Gene3D" id="1.20.1740.10">
    <property type="entry name" value="Amino acid/polyamine transporter I"/>
    <property type="match status" value="1"/>
</dbReference>
<feature type="transmembrane region" description="Helical" evidence="8">
    <location>
        <begin position="278"/>
        <end position="297"/>
    </location>
</feature>
<evidence type="ECO:0000313" key="11">
    <source>
        <dbReference type="Proteomes" id="UP001233271"/>
    </source>
</evidence>
<dbReference type="InterPro" id="IPR050524">
    <property type="entry name" value="APC_YAT"/>
</dbReference>
<evidence type="ECO:0000256" key="5">
    <source>
        <dbReference type="ARBA" id="ARBA00022989"/>
    </source>
</evidence>
<reference evidence="10" key="1">
    <citation type="journal article" date="2023" name="BMC Genomics">
        <title>Chromosome-level genome assemblies of Cutaneotrichosporon spp. (Trichosporonales, Basidiomycota) reveal imbalanced evolution between nucleotide sequences and chromosome synteny.</title>
        <authorList>
            <person name="Kobayashi Y."/>
            <person name="Kayamori A."/>
            <person name="Aoki K."/>
            <person name="Shiwa Y."/>
            <person name="Matsutani M."/>
            <person name="Fujita N."/>
            <person name="Sugita T."/>
            <person name="Iwasaki W."/>
            <person name="Tanaka N."/>
            <person name="Takashima M."/>
        </authorList>
    </citation>
    <scope>NUCLEOTIDE SEQUENCE</scope>
    <source>
        <strain evidence="10">HIS019</strain>
    </source>
</reference>
<evidence type="ECO:0000256" key="3">
    <source>
        <dbReference type="ARBA" id="ARBA00022692"/>
    </source>
</evidence>
<feature type="region of interest" description="Disordered" evidence="7">
    <location>
        <begin position="1"/>
        <end position="49"/>
    </location>
</feature>
<dbReference type="InterPro" id="IPR004841">
    <property type="entry name" value="AA-permease/SLC12A_dom"/>
</dbReference>
<dbReference type="Pfam" id="PF00324">
    <property type="entry name" value="AA_permease"/>
    <property type="match status" value="1"/>
</dbReference>
<evidence type="ECO:0000256" key="6">
    <source>
        <dbReference type="ARBA" id="ARBA00023136"/>
    </source>
</evidence>
<feature type="transmembrane region" description="Helical" evidence="8">
    <location>
        <begin position="162"/>
        <end position="183"/>
    </location>
</feature>
<feature type="transmembrane region" description="Helical" evidence="8">
    <location>
        <begin position="494"/>
        <end position="515"/>
    </location>
</feature>
<name>A0AA48L3Y1_9TREE</name>
<feature type="transmembrane region" description="Helical" evidence="8">
    <location>
        <begin position="418"/>
        <end position="436"/>
    </location>
</feature>